<feature type="compositionally biased region" description="Basic residues" evidence="1">
    <location>
        <begin position="99"/>
        <end position="112"/>
    </location>
</feature>
<name>A0A0N4XRA6_NIPBR</name>
<dbReference type="WBParaSite" id="NBR_0000505801-mRNA-1">
    <property type="protein sequence ID" value="NBR_0000505801-mRNA-1"/>
    <property type="gene ID" value="NBR_0000505801"/>
</dbReference>
<organism evidence="4">
    <name type="scientific">Nippostrongylus brasiliensis</name>
    <name type="common">Rat hookworm</name>
    <dbReference type="NCBI Taxonomy" id="27835"/>
    <lineage>
        <taxon>Eukaryota</taxon>
        <taxon>Metazoa</taxon>
        <taxon>Ecdysozoa</taxon>
        <taxon>Nematoda</taxon>
        <taxon>Chromadorea</taxon>
        <taxon>Rhabditida</taxon>
        <taxon>Rhabditina</taxon>
        <taxon>Rhabditomorpha</taxon>
        <taxon>Strongyloidea</taxon>
        <taxon>Heligmosomidae</taxon>
        <taxon>Nippostrongylus</taxon>
    </lineage>
</organism>
<evidence type="ECO:0000313" key="4">
    <source>
        <dbReference type="WBParaSite" id="NBR_0000505801-mRNA-1"/>
    </source>
</evidence>
<protein>
    <submittedName>
        <fullName evidence="2 4">Uncharacterized protein</fullName>
    </submittedName>
</protein>
<dbReference type="EMBL" id="UYSL01011053">
    <property type="protein sequence ID" value="VDL68647.1"/>
    <property type="molecule type" value="Genomic_DNA"/>
</dbReference>
<gene>
    <name evidence="2" type="ORF">NBR_LOCUS5058</name>
</gene>
<evidence type="ECO:0000313" key="3">
    <source>
        <dbReference type="Proteomes" id="UP000271162"/>
    </source>
</evidence>
<evidence type="ECO:0000256" key="1">
    <source>
        <dbReference type="SAM" id="MobiDB-lite"/>
    </source>
</evidence>
<feature type="region of interest" description="Disordered" evidence="1">
    <location>
        <begin position="1"/>
        <end position="25"/>
    </location>
</feature>
<reference evidence="2 3" key="2">
    <citation type="submission" date="2018-11" db="EMBL/GenBank/DDBJ databases">
        <authorList>
            <consortium name="Pathogen Informatics"/>
        </authorList>
    </citation>
    <scope>NUCLEOTIDE SEQUENCE [LARGE SCALE GENOMIC DNA]</scope>
</reference>
<reference evidence="4" key="1">
    <citation type="submission" date="2017-02" db="UniProtKB">
        <authorList>
            <consortium name="WormBaseParasite"/>
        </authorList>
    </citation>
    <scope>IDENTIFICATION</scope>
</reference>
<dbReference type="Proteomes" id="UP000271162">
    <property type="component" value="Unassembled WGS sequence"/>
</dbReference>
<dbReference type="AlphaFoldDB" id="A0A0N4XRA6"/>
<feature type="region of interest" description="Disordered" evidence="1">
    <location>
        <begin position="93"/>
        <end position="112"/>
    </location>
</feature>
<sequence length="112" mass="11763">MRSVPELLPAGLPATKRSELRSAMQPTVPVRLPVYAGPSRTSDSAAAVRTSLSACLHQHMRASSTSGPAATHSMRSSVSAQLFVVVRSAAATAAERSAGRAHHQRARLGHLD</sequence>
<proteinExistence type="predicted"/>
<keyword evidence="3" id="KW-1185">Reference proteome</keyword>
<evidence type="ECO:0000313" key="2">
    <source>
        <dbReference type="EMBL" id="VDL68647.1"/>
    </source>
</evidence>
<accession>A0A0N4XRA6</accession>